<dbReference type="SUPFAM" id="SSF56784">
    <property type="entry name" value="HAD-like"/>
    <property type="match status" value="1"/>
</dbReference>
<keyword evidence="2" id="KW-0812">Transmembrane</keyword>
<organism evidence="3 4">
    <name type="scientific">Nocardia puris</name>
    <dbReference type="NCBI Taxonomy" id="208602"/>
    <lineage>
        <taxon>Bacteria</taxon>
        <taxon>Bacillati</taxon>
        <taxon>Actinomycetota</taxon>
        <taxon>Actinomycetes</taxon>
        <taxon>Mycobacteriales</taxon>
        <taxon>Nocardiaceae</taxon>
        <taxon>Nocardia</taxon>
    </lineage>
</organism>
<feature type="region of interest" description="Disordered" evidence="1">
    <location>
        <begin position="415"/>
        <end position="442"/>
    </location>
</feature>
<evidence type="ECO:0000313" key="3">
    <source>
        <dbReference type="EMBL" id="RBO96011.1"/>
    </source>
</evidence>
<keyword evidence="2" id="KW-1133">Transmembrane helix</keyword>
<protein>
    <submittedName>
        <fullName evidence="3">FMN phosphatase YigB (HAD superfamily)</fullName>
    </submittedName>
</protein>
<dbReference type="InterPro" id="IPR023214">
    <property type="entry name" value="HAD_sf"/>
</dbReference>
<dbReference type="Pfam" id="PF00702">
    <property type="entry name" value="Hydrolase"/>
    <property type="match status" value="1"/>
</dbReference>
<evidence type="ECO:0000256" key="2">
    <source>
        <dbReference type="SAM" id="Phobius"/>
    </source>
</evidence>
<comment type="caution">
    <text evidence="3">The sequence shown here is derived from an EMBL/GenBank/DDBJ whole genome shotgun (WGS) entry which is preliminary data.</text>
</comment>
<proteinExistence type="predicted"/>
<dbReference type="EMBL" id="QNRE01000001">
    <property type="protein sequence ID" value="RBO96011.1"/>
    <property type="molecule type" value="Genomic_DNA"/>
</dbReference>
<evidence type="ECO:0000313" key="4">
    <source>
        <dbReference type="Proteomes" id="UP000252586"/>
    </source>
</evidence>
<keyword evidence="2" id="KW-0472">Membrane</keyword>
<dbReference type="STRING" id="1210090.GCA_001613185_04266"/>
<evidence type="ECO:0000256" key="1">
    <source>
        <dbReference type="SAM" id="MobiDB-lite"/>
    </source>
</evidence>
<dbReference type="InterPro" id="IPR029044">
    <property type="entry name" value="Nucleotide-diphossugar_trans"/>
</dbReference>
<sequence length="665" mass="73776">MSSDRVRWVSAAVMLVNGVWSTWCAHAAVRGLRRLADQRESVRSEPGRVAAGSDIVVVVPMLHEADRAAECVDHWCKLLADHPELRLCVLTTDRERHERPEGPHSWDAVTAAASFRRATVAGRAELLHYPRVNRTYGEQLGWALDLLTTRPAPPDHLYVANIDSRLSPHGCAEIVELAATVAVAQQSSVFFGNLDDLGPVATAEAFYQSRWSFEHEIFRYLAGAGHLHCLPGWLRSIWYQHTVGHGLLIATATYRRLGGLPSPRHGLEDAALGVAIREAGLHIHPFSTLECGDAPSSVRELQRQRSTWIRGPLCSSEYPRTRRGHLIAAQGTYGGVKWALAVPAQVITLIVASPRQRVMAILGWLLALYGPLIAMLLGLRRLDFPKRLPAPAQAHHPGDPLLPSRCGELLGRWTARSSAARPRRRSRPRTDPASDPGDRMTNRVDAPVQCVLPIFGTFVFFDWYNTLSTAQFWDSILGNQRHPLAGPLNAALEDLFRGRKEFVGSWMRGQVTDEQVIDTLNLTLPRGYSNDYLLRELLRDCRNAKINPDMADIVRALRDRAFLAVASDNMECFVHAAPRVLTGELRIDELIVSSSVGSLKKESPDRFFGPTLDRYGLTPADAVLIDDCADTCQIFREWGGSAYHFTEPGQLRADIAHLLPELAGV</sequence>
<gene>
    <name evidence="3" type="ORF">DFR74_10122</name>
</gene>
<name>A0A366E0W0_9NOCA</name>
<accession>A0A366E0W0</accession>
<keyword evidence="4" id="KW-1185">Reference proteome</keyword>
<feature type="compositionally biased region" description="Basic and acidic residues" evidence="1">
    <location>
        <begin position="428"/>
        <end position="442"/>
    </location>
</feature>
<reference evidence="3 4" key="1">
    <citation type="submission" date="2018-06" db="EMBL/GenBank/DDBJ databases">
        <title>Genomic Encyclopedia of Type Strains, Phase IV (KMG-IV): sequencing the most valuable type-strain genomes for metagenomic binning, comparative biology and taxonomic classification.</title>
        <authorList>
            <person name="Goeker M."/>
        </authorList>
    </citation>
    <scope>NUCLEOTIDE SEQUENCE [LARGE SCALE GENOMIC DNA]</scope>
    <source>
        <strain evidence="3 4">DSM 44599</strain>
    </source>
</reference>
<dbReference type="Proteomes" id="UP000252586">
    <property type="component" value="Unassembled WGS sequence"/>
</dbReference>
<dbReference type="Gene3D" id="3.40.50.1000">
    <property type="entry name" value="HAD superfamily/HAD-like"/>
    <property type="match status" value="1"/>
</dbReference>
<dbReference type="SUPFAM" id="SSF53448">
    <property type="entry name" value="Nucleotide-diphospho-sugar transferases"/>
    <property type="match status" value="1"/>
</dbReference>
<dbReference type="AlphaFoldDB" id="A0A366E0W0"/>
<dbReference type="InterPro" id="IPR036412">
    <property type="entry name" value="HAD-like_sf"/>
</dbReference>
<feature type="transmembrane region" description="Helical" evidence="2">
    <location>
        <begin position="358"/>
        <end position="379"/>
    </location>
</feature>